<evidence type="ECO:0000313" key="2">
    <source>
        <dbReference type="Proteomes" id="UP000005940"/>
    </source>
</evidence>
<dbReference type="RefSeq" id="WP_006345311.1">
    <property type="nucleotide sequence ID" value="NZ_CP029159.1"/>
</dbReference>
<organism evidence="1 2">
    <name type="scientific">Streptomyces tsukubensis (strain DSM 42081 / NBRC 108919 / NRRL 18488 / 9993)</name>
    <dbReference type="NCBI Taxonomy" id="1114943"/>
    <lineage>
        <taxon>Bacteria</taxon>
        <taxon>Bacillati</taxon>
        <taxon>Actinomycetota</taxon>
        <taxon>Actinomycetes</taxon>
        <taxon>Kitasatosporales</taxon>
        <taxon>Streptomycetaceae</taxon>
        <taxon>Streptomyces</taxon>
    </lineage>
</organism>
<accession>I2N9Y0</accession>
<gene>
    <name evidence="1" type="ORF">STSU_003785</name>
</gene>
<dbReference type="Pfam" id="PF14568">
    <property type="entry name" value="SUKH_6"/>
    <property type="match status" value="1"/>
</dbReference>
<dbReference type="SUPFAM" id="SSF160631">
    <property type="entry name" value="SMI1/KNR4-like"/>
    <property type="match status" value="1"/>
</dbReference>
<dbReference type="EMBL" id="CP029159">
    <property type="protein sequence ID" value="QKM66415.1"/>
    <property type="molecule type" value="Genomic_DNA"/>
</dbReference>
<dbReference type="Proteomes" id="UP000005940">
    <property type="component" value="Chromosome"/>
</dbReference>
<reference evidence="1 2" key="1">
    <citation type="journal article" date="2012" name="J. Bacteriol.">
        <title>Draft genome of Streptomyces tsukubaensis NRRL 18488, the producer of the clinically important immunosuppressant tacrolimus (FK506).</title>
        <authorList>
            <person name="Barreiro C."/>
            <person name="Prieto C."/>
            <person name="Sola-Landa A."/>
            <person name="Solera E."/>
            <person name="Martinez-Castro M."/>
            <person name="Perez-Redondo R."/>
            <person name="Garcia-Estrada C."/>
            <person name="Aparicio J.F."/>
            <person name="Fernandez-Martinez L.T."/>
            <person name="Santos-Aberturas J."/>
            <person name="Salehi-Najafabadi Z."/>
            <person name="Rodriguez-Garcia A."/>
            <person name="Tauch A."/>
            <person name="Martin J.F."/>
        </authorList>
    </citation>
    <scope>NUCLEOTIDE SEQUENCE [LARGE SCALE GENOMIC DNA]</scope>
    <source>
        <strain evidence="2">DSM 42081 / NBRC 108919 / NRRL 18488 / 9993</strain>
    </source>
</reference>
<dbReference type="InterPro" id="IPR037883">
    <property type="entry name" value="Knr4/Smi1-like_sf"/>
</dbReference>
<protein>
    <submittedName>
        <fullName evidence="1">SMI1/KNR4 family protein</fullName>
    </submittedName>
</protein>
<dbReference type="AlphaFoldDB" id="I2N9Y0"/>
<name>I2N9Y0_STRT9</name>
<keyword evidence="2" id="KW-1185">Reference proteome</keyword>
<evidence type="ECO:0000313" key="1">
    <source>
        <dbReference type="EMBL" id="QKM66415.1"/>
    </source>
</evidence>
<sequence>MHLAPTFDDLRELLGEPRFLWTDPRPWTELETELGIRFPADYRRFADAYGAILINNQLTIFHPATVWYNLGQEIREEPELWEDIDEDRPPCTFGTGPGEVFPWAHSASSEKAYFKVPRDETDAWAVAVIERDEFVYTEYAMTFNAWMFAYLGDEDEDLAISAREFAPDGPFFSELPQPG</sequence>
<dbReference type="Gene3D" id="3.40.1580.10">
    <property type="entry name" value="SMI1/KNR4-like"/>
    <property type="match status" value="1"/>
</dbReference>
<proteinExistence type="predicted"/>